<reference evidence="2 3" key="1">
    <citation type="journal article" date="2019" name="Fungal Biol. Biotechnol.">
        <title>Draft genome sequence of fastidious pathogen Ceratobasidium theobromae, which causes vascular-streak dieback in Theobroma cacao.</title>
        <authorList>
            <person name="Ali S.S."/>
            <person name="Asman A."/>
            <person name="Shao J."/>
            <person name="Firmansyah A.P."/>
            <person name="Susilo A.W."/>
            <person name="Rosmana A."/>
            <person name="McMahon P."/>
            <person name="Junaid M."/>
            <person name="Guest D."/>
            <person name="Kheng T.Y."/>
            <person name="Meinhardt L.W."/>
            <person name="Bailey B.A."/>
        </authorList>
    </citation>
    <scope>NUCLEOTIDE SEQUENCE [LARGE SCALE GENOMIC DNA]</scope>
    <source>
        <strain evidence="2 3">CT2</strain>
    </source>
</reference>
<proteinExistence type="predicted"/>
<keyword evidence="3" id="KW-1185">Reference proteome</keyword>
<dbReference type="Proteomes" id="UP000383932">
    <property type="component" value="Unassembled WGS sequence"/>
</dbReference>
<sequence>MSTYHPALPSEIVHTKYHGEEVAADQQGATQPGSGSVVPADEEHSANAHVERHLHEHDKLPFKERMKAYAMVCRGTLLPGHEAEKVEGQKILTGDISAQHLSAQE</sequence>
<evidence type="ECO:0000313" key="3">
    <source>
        <dbReference type="Proteomes" id="UP000383932"/>
    </source>
</evidence>
<feature type="compositionally biased region" description="Basic and acidic residues" evidence="1">
    <location>
        <begin position="41"/>
        <end position="59"/>
    </location>
</feature>
<evidence type="ECO:0000313" key="2">
    <source>
        <dbReference type="EMBL" id="KAB5593898.1"/>
    </source>
</evidence>
<gene>
    <name evidence="2" type="ORF">CTheo_2624</name>
</gene>
<feature type="region of interest" description="Disordered" evidence="1">
    <location>
        <begin position="20"/>
        <end position="59"/>
    </location>
</feature>
<accession>A0A5N5QQK4</accession>
<dbReference type="OrthoDB" id="3361009at2759"/>
<protein>
    <submittedName>
        <fullName evidence="2">Uncharacterized protein</fullName>
    </submittedName>
</protein>
<organism evidence="2 3">
    <name type="scientific">Ceratobasidium theobromae</name>
    <dbReference type="NCBI Taxonomy" id="1582974"/>
    <lineage>
        <taxon>Eukaryota</taxon>
        <taxon>Fungi</taxon>
        <taxon>Dikarya</taxon>
        <taxon>Basidiomycota</taxon>
        <taxon>Agaricomycotina</taxon>
        <taxon>Agaricomycetes</taxon>
        <taxon>Cantharellales</taxon>
        <taxon>Ceratobasidiaceae</taxon>
        <taxon>Ceratobasidium</taxon>
    </lineage>
</organism>
<dbReference type="AlphaFoldDB" id="A0A5N5QQK4"/>
<dbReference type="EMBL" id="SSOP01000028">
    <property type="protein sequence ID" value="KAB5593898.1"/>
    <property type="molecule type" value="Genomic_DNA"/>
</dbReference>
<name>A0A5N5QQK4_9AGAM</name>
<comment type="caution">
    <text evidence="2">The sequence shown here is derived from an EMBL/GenBank/DDBJ whole genome shotgun (WGS) entry which is preliminary data.</text>
</comment>
<evidence type="ECO:0000256" key="1">
    <source>
        <dbReference type="SAM" id="MobiDB-lite"/>
    </source>
</evidence>